<dbReference type="RefSeq" id="WP_115217379.1">
    <property type="nucleotide sequence ID" value="NZ_UHIA01000002.1"/>
</dbReference>
<dbReference type="Gene3D" id="2.30.30.110">
    <property type="match status" value="1"/>
</dbReference>
<gene>
    <name evidence="1" type="primary">mazF</name>
    <name evidence="1" type="ORF">NCTC10717_00041</name>
</gene>
<dbReference type="SUPFAM" id="SSF50118">
    <property type="entry name" value="Cell growth inhibitor/plasmid maintenance toxic component"/>
    <property type="match status" value="1"/>
</dbReference>
<dbReference type="Proteomes" id="UP000254575">
    <property type="component" value="Unassembled WGS sequence"/>
</dbReference>
<protein>
    <submittedName>
        <fullName evidence="1">mRNA interferase MazF</fullName>
        <ecNumber evidence="1">3.1.-.-</ecNumber>
    </submittedName>
</protein>
<dbReference type="InterPro" id="IPR011067">
    <property type="entry name" value="Plasmid_toxin/cell-grow_inhib"/>
</dbReference>
<dbReference type="PANTHER" id="PTHR33988">
    <property type="entry name" value="ENDORIBONUCLEASE MAZF-RELATED"/>
    <property type="match status" value="1"/>
</dbReference>
<dbReference type="InterPro" id="IPR003477">
    <property type="entry name" value="PemK-like"/>
</dbReference>
<dbReference type="PANTHER" id="PTHR33988:SF3">
    <property type="entry name" value="ENDORIBONUCLEASE TOXIN CHPB-RELATED"/>
    <property type="match status" value="1"/>
</dbReference>
<dbReference type="AlphaFoldDB" id="A0A380MIR7"/>
<dbReference type="EMBL" id="UHIA01000002">
    <property type="protein sequence ID" value="SUO90247.1"/>
    <property type="molecule type" value="Genomic_DNA"/>
</dbReference>
<dbReference type="GO" id="GO:0016075">
    <property type="term" value="P:rRNA catabolic process"/>
    <property type="evidence" value="ECO:0007669"/>
    <property type="project" value="TreeGrafter"/>
</dbReference>
<evidence type="ECO:0000313" key="1">
    <source>
        <dbReference type="EMBL" id="SUO90247.1"/>
    </source>
</evidence>
<dbReference type="EC" id="3.1.-.-" evidence="1"/>
<keyword evidence="1" id="KW-0378">Hydrolase</keyword>
<proteinExistence type="predicted"/>
<organism evidence="1 2">
    <name type="scientific">Suttonella indologenes</name>
    <dbReference type="NCBI Taxonomy" id="13276"/>
    <lineage>
        <taxon>Bacteria</taxon>
        <taxon>Pseudomonadati</taxon>
        <taxon>Pseudomonadota</taxon>
        <taxon>Gammaproteobacteria</taxon>
        <taxon>Cardiobacteriales</taxon>
        <taxon>Cardiobacteriaceae</taxon>
        <taxon>Suttonella</taxon>
    </lineage>
</organism>
<dbReference type="GO" id="GO:0003677">
    <property type="term" value="F:DNA binding"/>
    <property type="evidence" value="ECO:0007669"/>
    <property type="project" value="InterPro"/>
</dbReference>
<dbReference type="GO" id="GO:0006402">
    <property type="term" value="P:mRNA catabolic process"/>
    <property type="evidence" value="ECO:0007669"/>
    <property type="project" value="TreeGrafter"/>
</dbReference>
<dbReference type="Pfam" id="PF02452">
    <property type="entry name" value="PemK_toxin"/>
    <property type="match status" value="1"/>
</dbReference>
<dbReference type="GO" id="GO:0016787">
    <property type="term" value="F:hydrolase activity"/>
    <property type="evidence" value="ECO:0007669"/>
    <property type="project" value="UniProtKB-KW"/>
</dbReference>
<reference evidence="1 2" key="1">
    <citation type="submission" date="2018-06" db="EMBL/GenBank/DDBJ databases">
        <authorList>
            <consortium name="Pathogen Informatics"/>
            <person name="Doyle S."/>
        </authorList>
    </citation>
    <scope>NUCLEOTIDE SEQUENCE [LARGE SCALE GENOMIC DNA]</scope>
    <source>
        <strain evidence="1 2">NCTC10717</strain>
    </source>
</reference>
<accession>A0A380MIR7</accession>
<keyword evidence="2" id="KW-1185">Reference proteome</keyword>
<evidence type="ECO:0000313" key="2">
    <source>
        <dbReference type="Proteomes" id="UP000254575"/>
    </source>
</evidence>
<dbReference type="GO" id="GO:0004521">
    <property type="term" value="F:RNA endonuclease activity"/>
    <property type="evidence" value="ECO:0007669"/>
    <property type="project" value="TreeGrafter"/>
</dbReference>
<name>A0A380MIR7_9GAMM</name>
<dbReference type="OrthoDB" id="9808744at2"/>
<sequence length="110" mass="12400">MSYIPDQGDIIYIDFDPSVGREIQKRRPALVMSKQILAKQTGYILVCPITSTKRGIALEVDIDTPTIKGQALSMQLKSLDYRQRHAEFVDKADWASISEMSDILQELVSV</sequence>